<evidence type="ECO:0000313" key="2">
    <source>
        <dbReference type="EMBL" id="TFK22844.1"/>
    </source>
</evidence>
<feature type="compositionally biased region" description="Low complexity" evidence="1">
    <location>
        <begin position="661"/>
        <end position="671"/>
    </location>
</feature>
<feature type="compositionally biased region" description="Low complexity" evidence="1">
    <location>
        <begin position="399"/>
        <end position="410"/>
    </location>
</feature>
<protein>
    <recommendedName>
        <fullName evidence="4">DUF4484 domain-containing protein</fullName>
    </recommendedName>
</protein>
<evidence type="ECO:0000313" key="3">
    <source>
        <dbReference type="Proteomes" id="UP000307440"/>
    </source>
</evidence>
<dbReference type="GO" id="GO:0005811">
    <property type="term" value="C:lipid droplet"/>
    <property type="evidence" value="ECO:0007669"/>
    <property type="project" value="TreeGrafter"/>
</dbReference>
<evidence type="ECO:0008006" key="4">
    <source>
        <dbReference type="Google" id="ProtNLM"/>
    </source>
</evidence>
<feature type="compositionally biased region" description="Basic residues" evidence="1">
    <location>
        <begin position="489"/>
        <end position="505"/>
    </location>
</feature>
<feature type="region of interest" description="Disordered" evidence="1">
    <location>
        <begin position="445"/>
        <end position="530"/>
    </location>
</feature>
<dbReference type="AlphaFoldDB" id="A0A5C3KR24"/>
<dbReference type="OrthoDB" id="2152680at2759"/>
<feature type="compositionally biased region" description="Low complexity" evidence="1">
    <location>
        <begin position="454"/>
        <end position="465"/>
    </location>
</feature>
<feature type="compositionally biased region" description="Basic and acidic residues" evidence="1">
    <location>
        <begin position="608"/>
        <end position="622"/>
    </location>
</feature>
<gene>
    <name evidence="2" type="ORF">FA15DRAFT_671093</name>
</gene>
<feature type="region of interest" description="Disordered" evidence="1">
    <location>
        <begin position="608"/>
        <end position="678"/>
    </location>
</feature>
<feature type="compositionally biased region" description="Polar residues" evidence="1">
    <location>
        <begin position="623"/>
        <end position="649"/>
    </location>
</feature>
<name>A0A5C3KR24_COPMA</name>
<reference evidence="2 3" key="1">
    <citation type="journal article" date="2019" name="Nat. Ecol. Evol.">
        <title>Megaphylogeny resolves global patterns of mushroom evolution.</title>
        <authorList>
            <person name="Varga T."/>
            <person name="Krizsan K."/>
            <person name="Foldi C."/>
            <person name="Dima B."/>
            <person name="Sanchez-Garcia M."/>
            <person name="Sanchez-Ramirez S."/>
            <person name="Szollosi G.J."/>
            <person name="Szarkandi J.G."/>
            <person name="Papp V."/>
            <person name="Albert L."/>
            <person name="Andreopoulos W."/>
            <person name="Angelini C."/>
            <person name="Antonin V."/>
            <person name="Barry K.W."/>
            <person name="Bougher N.L."/>
            <person name="Buchanan P."/>
            <person name="Buyck B."/>
            <person name="Bense V."/>
            <person name="Catcheside P."/>
            <person name="Chovatia M."/>
            <person name="Cooper J."/>
            <person name="Damon W."/>
            <person name="Desjardin D."/>
            <person name="Finy P."/>
            <person name="Geml J."/>
            <person name="Haridas S."/>
            <person name="Hughes K."/>
            <person name="Justo A."/>
            <person name="Karasinski D."/>
            <person name="Kautmanova I."/>
            <person name="Kiss B."/>
            <person name="Kocsube S."/>
            <person name="Kotiranta H."/>
            <person name="LaButti K.M."/>
            <person name="Lechner B.E."/>
            <person name="Liimatainen K."/>
            <person name="Lipzen A."/>
            <person name="Lukacs Z."/>
            <person name="Mihaltcheva S."/>
            <person name="Morgado L.N."/>
            <person name="Niskanen T."/>
            <person name="Noordeloos M.E."/>
            <person name="Ohm R.A."/>
            <person name="Ortiz-Santana B."/>
            <person name="Ovrebo C."/>
            <person name="Racz N."/>
            <person name="Riley R."/>
            <person name="Savchenko A."/>
            <person name="Shiryaev A."/>
            <person name="Soop K."/>
            <person name="Spirin V."/>
            <person name="Szebenyi C."/>
            <person name="Tomsovsky M."/>
            <person name="Tulloss R.E."/>
            <person name="Uehling J."/>
            <person name="Grigoriev I.V."/>
            <person name="Vagvolgyi C."/>
            <person name="Papp T."/>
            <person name="Martin F.M."/>
            <person name="Miettinen O."/>
            <person name="Hibbett D.S."/>
            <person name="Nagy L.G."/>
        </authorList>
    </citation>
    <scope>NUCLEOTIDE SEQUENCE [LARGE SCALE GENOMIC DNA]</scope>
    <source>
        <strain evidence="2 3">CBS 121175</strain>
    </source>
</reference>
<dbReference type="PANTHER" id="PTHR28153:SF1">
    <property type="entry name" value="DUF4484 DOMAIN-CONTAINING PROTEIN"/>
    <property type="match status" value="1"/>
</dbReference>
<evidence type="ECO:0000256" key="1">
    <source>
        <dbReference type="SAM" id="MobiDB-lite"/>
    </source>
</evidence>
<dbReference type="Pfam" id="PF09804">
    <property type="entry name" value="DENND11"/>
    <property type="match status" value="1"/>
</dbReference>
<proteinExistence type="predicted"/>
<dbReference type="PANTHER" id="PTHR28153">
    <property type="entry name" value="PROTEIN, PUTATIVE-RELATED"/>
    <property type="match status" value="1"/>
</dbReference>
<dbReference type="Proteomes" id="UP000307440">
    <property type="component" value="Unassembled WGS sequence"/>
</dbReference>
<accession>A0A5C3KR24</accession>
<organism evidence="2 3">
    <name type="scientific">Coprinopsis marcescibilis</name>
    <name type="common">Agaric fungus</name>
    <name type="synonym">Psathyrella marcescibilis</name>
    <dbReference type="NCBI Taxonomy" id="230819"/>
    <lineage>
        <taxon>Eukaryota</taxon>
        <taxon>Fungi</taxon>
        <taxon>Dikarya</taxon>
        <taxon>Basidiomycota</taxon>
        <taxon>Agaricomycotina</taxon>
        <taxon>Agaricomycetes</taxon>
        <taxon>Agaricomycetidae</taxon>
        <taxon>Agaricales</taxon>
        <taxon>Agaricineae</taxon>
        <taxon>Psathyrellaceae</taxon>
        <taxon>Coprinopsis</taxon>
    </lineage>
</organism>
<dbReference type="EMBL" id="ML210231">
    <property type="protein sequence ID" value="TFK22844.1"/>
    <property type="molecule type" value="Genomic_DNA"/>
</dbReference>
<feature type="compositionally biased region" description="Polar residues" evidence="1">
    <location>
        <begin position="474"/>
        <end position="483"/>
    </location>
</feature>
<dbReference type="InterPro" id="IPR018626">
    <property type="entry name" value="LCHN/Anr2"/>
</dbReference>
<dbReference type="InterPro" id="IPR053056">
    <property type="entry name" value="Lipid_Metab_Assoc_Protein"/>
</dbReference>
<feature type="region of interest" description="Disordered" evidence="1">
    <location>
        <begin position="369"/>
        <end position="410"/>
    </location>
</feature>
<sequence length="806" mass="86869">MTAPKDIAAIFHVSFHPTKGNTVDWCFKAPEWEELQIDGLGLEFSALPSGLHQVDEDVVYFTSSIPTATATNAHQTLHALSLFRRRRTPNPIYRGFLLSALGVLVVPSYPDGATTSDKGGTSKPRPWRHLDGLLEVAERCYSRPGSDPSALPLLVDFEGSSDAQWYMPAQNFLSERGVTSPSLHDYVSQVPTSTSIDEDSDDELRSSHDLYDELAGSSNGSPPTLRLPSILSLLGASSITLFKQLIARKRVLIYTNPPVQQACEMCYAVVDMVRGVQSAANGGLVDDLVQEGVTFPPRHTLPVQVFGMLTLNDLINQDKLSLVEDREKTGTGWVACTTDALFLEKPQYYDLLIDLTALSSYSSSAYSSHYPSNQAGPTGTKKPPNVNLLSNRPRPTFYLSKPASSNSSKQSNKLSLTRWAWSDVRLWGEVDRVLRVVAIGEGGEVQEKSKTLVPSPSSSSSSSTSAPIERSVSAPASTSSRQPLISKKEKAKGKGKVKGKDKGKHKSLDAGVSSLSHHHASHPYTLPSTPSPSLGISSFAIPTTLADAWKVYEDVCLVCAGVWMGALSARAGAGGASLGVPGAFEDMSLDLPLCSCSRSLVAKDLEQDSDDNLPHDHDHDHTASSLPKKQRDVSWSNASAETATRSGPTKTLAAPSVNLPSSASISASASATEEEDDHHNRIDLELRVSVTVAILDLLERYAQWQIGVLRAYARSLIGGGEDLRSGGKLTLVLNPRDLVLLDLNPLSTGDIKYLEALLAEYAGCIRLRTDRGSASRSRVEGSTDVSVELVVKRGWKDLVGVVLGFV</sequence>
<keyword evidence="3" id="KW-1185">Reference proteome</keyword>